<evidence type="ECO:0000259" key="9">
    <source>
        <dbReference type="PROSITE" id="PS51384"/>
    </source>
</evidence>
<evidence type="ECO:0000256" key="7">
    <source>
        <dbReference type="ARBA" id="ARBA00023192"/>
    </source>
</evidence>
<comment type="cofactor">
    <cofactor evidence="2">
        <name>FAD</name>
        <dbReference type="ChEBI" id="CHEBI:57692"/>
    </cofactor>
</comment>
<name>A0ABP8JKJ5_9ACTN</name>
<evidence type="ECO:0000256" key="5">
    <source>
        <dbReference type="ARBA" id="ARBA00022827"/>
    </source>
</evidence>
<dbReference type="Proteomes" id="UP001500635">
    <property type="component" value="Unassembled WGS sequence"/>
</dbReference>
<evidence type="ECO:0000256" key="4">
    <source>
        <dbReference type="ARBA" id="ARBA00022643"/>
    </source>
</evidence>
<feature type="domain" description="FAD-binding FR-type" evidence="9">
    <location>
        <begin position="24"/>
        <end position="254"/>
    </location>
</feature>
<dbReference type="InterPro" id="IPR039261">
    <property type="entry name" value="FNR_nucleotide-bd"/>
</dbReference>
<dbReference type="InterPro" id="IPR017927">
    <property type="entry name" value="FAD-bd_FR_type"/>
</dbReference>
<keyword evidence="11" id="KW-1185">Reference proteome</keyword>
<sequence length="404" mass="44230">MSPTVSTQTGSTASRLAQPRWSKRSPYPARLLADRLLSRKGSGKEIRHYELDLGDSGIEYAPGDALAVCPINQPGLVEALLGALGFDGDTDVDGAPLRERLTHDWEISTPHRPLLKALWERDPSSELAAVHGRGDKHAMSHYLWGRDILDLLHLSPGVGFEAAELPKVFRPLQPRAYSISSSPLAMPTQVHLTVATVRYGGGVGGRDAADRVRGAGPAGPRVHGGVCSTYLADRVDVGDTVGVFLQANKAFRLPEDDRPVIMVGPGTGIAPFRGFLHERAARGATGRNWLFFGDRHRATDYLYEEELAGFQASGVLDRLDLAFSRDTIEKLYVQARMAENAAELWEWLSAGACLYVCGDATRMAHDVDAALHRIVVQQGAMDTEAASAYVKQLKRDHRYMRDVW</sequence>
<feature type="compositionally biased region" description="Polar residues" evidence="8">
    <location>
        <begin position="1"/>
        <end position="15"/>
    </location>
</feature>
<dbReference type="InterPro" id="IPR001433">
    <property type="entry name" value="OxRdtase_FAD/NAD-bd"/>
</dbReference>
<dbReference type="SUPFAM" id="SSF63380">
    <property type="entry name" value="Riboflavin synthase domain-like"/>
    <property type="match status" value="1"/>
</dbReference>
<feature type="region of interest" description="Disordered" evidence="8">
    <location>
        <begin position="1"/>
        <end position="22"/>
    </location>
</feature>
<keyword evidence="7" id="KW-0198">Cysteine biosynthesis</keyword>
<dbReference type="PRINTS" id="PR00371">
    <property type="entry name" value="FPNCR"/>
</dbReference>
<keyword evidence="4" id="KW-0288">FMN</keyword>
<dbReference type="PANTHER" id="PTHR19384">
    <property type="entry name" value="NITRIC OXIDE SYNTHASE-RELATED"/>
    <property type="match status" value="1"/>
</dbReference>
<protein>
    <recommendedName>
        <fullName evidence="9">FAD-binding FR-type domain-containing protein</fullName>
    </recommendedName>
</protein>
<dbReference type="CDD" id="cd06199">
    <property type="entry name" value="SiR"/>
    <property type="match status" value="1"/>
</dbReference>
<dbReference type="InterPro" id="IPR023173">
    <property type="entry name" value="NADPH_Cyt_P450_Rdtase_alpha"/>
</dbReference>
<dbReference type="SUPFAM" id="SSF52343">
    <property type="entry name" value="Ferredoxin reductase-like, C-terminal NADP-linked domain"/>
    <property type="match status" value="1"/>
</dbReference>
<evidence type="ECO:0000256" key="6">
    <source>
        <dbReference type="ARBA" id="ARBA00023002"/>
    </source>
</evidence>
<evidence type="ECO:0000256" key="3">
    <source>
        <dbReference type="ARBA" id="ARBA00022630"/>
    </source>
</evidence>
<dbReference type="Pfam" id="PF00175">
    <property type="entry name" value="NAD_binding_1"/>
    <property type="match status" value="1"/>
</dbReference>
<dbReference type="Gene3D" id="3.40.50.80">
    <property type="entry name" value="Nucleotide-binding domain of ferredoxin-NADP reductase (FNR) module"/>
    <property type="match status" value="1"/>
</dbReference>
<gene>
    <name evidence="10" type="ORF">GCM10023147_22000</name>
</gene>
<dbReference type="InterPro" id="IPR003097">
    <property type="entry name" value="CysJ-like_FAD-binding"/>
</dbReference>
<evidence type="ECO:0000256" key="1">
    <source>
        <dbReference type="ARBA" id="ARBA00001917"/>
    </source>
</evidence>
<keyword evidence="3" id="KW-0285">Flavoprotein</keyword>
<dbReference type="Gene3D" id="2.40.30.10">
    <property type="entry name" value="Translation factors"/>
    <property type="match status" value="1"/>
</dbReference>
<evidence type="ECO:0000313" key="11">
    <source>
        <dbReference type="Proteomes" id="UP001500635"/>
    </source>
</evidence>
<dbReference type="PROSITE" id="PS51384">
    <property type="entry name" value="FAD_FR"/>
    <property type="match status" value="1"/>
</dbReference>
<dbReference type="EMBL" id="BAABFR010000028">
    <property type="protein sequence ID" value="GAA4392291.1"/>
    <property type="molecule type" value="Genomic_DNA"/>
</dbReference>
<comment type="cofactor">
    <cofactor evidence="1">
        <name>FMN</name>
        <dbReference type="ChEBI" id="CHEBI:58210"/>
    </cofactor>
</comment>
<accession>A0ABP8JKJ5</accession>
<proteinExistence type="predicted"/>
<evidence type="ECO:0000313" key="10">
    <source>
        <dbReference type="EMBL" id="GAA4392291.1"/>
    </source>
</evidence>
<keyword evidence="5" id="KW-0274">FAD</keyword>
<comment type="caution">
    <text evidence="10">The sequence shown here is derived from an EMBL/GenBank/DDBJ whole genome shotgun (WGS) entry which is preliminary data.</text>
</comment>
<evidence type="ECO:0000256" key="2">
    <source>
        <dbReference type="ARBA" id="ARBA00001974"/>
    </source>
</evidence>
<organism evidence="10 11">
    <name type="scientific">Tsukamurella soli</name>
    <dbReference type="NCBI Taxonomy" id="644556"/>
    <lineage>
        <taxon>Bacteria</taxon>
        <taxon>Bacillati</taxon>
        <taxon>Actinomycetota</taxon>
        <taxon>Actinomycetes</taxon>
        <taxon>Mycobacteriales</taxon>
        <taxon>Tsukamurellaceae</taxon>
        <taxon>Tsukamurella</taxon>
    </lineage>
</organism>
<keyword evidence="7" id="KW-0028">Amino-acid biosynthesis</keyword>
<dbReference type="InterPro" id="IPR001709">
    <property type="entry name" value="Flavoprot_Pyr_Nucl_cyt_Rdtase"/>
</dbReference>
<keyword evidence="6" id="KW-0560">Oxidoreductase</keyword>
<reference evidence="11" key="1">
    <citation type="journal article" date="2019" name="Int. J. Syst. Evol. Microbiol.">
        <title>The Global Catalogue of Microorganisms (GCM) 10K type strain sequencing project: providing services to taxonomists for standard genome sequencing and annotation.</title>
        <authorList>
            <consortium name="The Broad Institute Genomics Platform"/>
            <consortium name="The Broad Institute Genome Sequencing Center for Infectious Disease"/>
            <person name="Wu L."/>
            <person name="Ma J."/>
        </authorList>
    </citation>
    <scope>NUCLEOTIDE SEQUENCE [LARGE SCALE GENOMIC DNA]</scope>
    <source>
        <strain evidence="11">JCM 17688</strain>
    </source>
</reference>
<dbReference type="PANTHER" id="PTHR19384:SF128">
    <property type="entry name" value="NADPH OXIDOREDUCTASE A"/>
    <property type="match status" value="1"/>
</dbReference>
<dbReference type="InterPro" id="IPR017938">
    <property type="entry name" value="Riboflavin_synthase-like_b-brl"/>
</dbReference>
<dbReference type="Pfam" id="PF00667">
    <property type="entry name" value="FAD_binding_1"/>
    <property type="match status" value="2"/>
</dbReference>
<evidence type="ECO:0000256" key="8">
    <source>
        <dbReference type="SAM" id="MobiDB-lite"/>
    </source>
</evidence>
<dbReference type="Gene3D" id="1.20.990.10">
    <property type="entry name" value="NADPH-cytochrome p450 Reductase, Chain A, domain 3"/>
    <property type="match status" value="1"/>
</dbReference>